<name>A0A176VFZ1_MARPO</name>
<feature type="region of interest" description="Disordered" evidence="1">
    <location>
        <begin position="39"/>
        <end position="58"/>
    </location>
</feature>
<organism evidence="3 4">
    <name type="scientific">Marchantia polymorpha subsp. ruderalis</name>
    <dbReference type="NCBI Taxonomy" id="1480154"/>
    <lineage>
        <taxon>Eukaryota</taxon>
        <taxon>Viridiplantae</taxon>
        <taxon>Streptophyta</taxon>
        <taxon>Embryophyta</taxon>
        <taxon>Marchantiophyta</taxon>
        <taxon>Marchantiopsida</taxon>
        <taxon>Marchantiidae</taxon>
        <taxon>Marchantiales</taxon>
        <taxon>Marchantiaceae</taxon>
        <taxon>Marchantia</taxon>
    </lineage>
</organism>
<evidence type="ECO:0000256" key="1">
    <source>
        <dbReference type="SAM" id="MobiDB-lite"/>
    </source>
</evidence>
<reference evidence="3" key="1">
    <citation type="submission" date="2016-03" db="EMBL/GenBank/DDBJ databases">
        <title>Mechanisms controlling the formation of the plant cell surface in tip-growing cells are functionally conserved among land plants.</title>
        <authorList>
            <person name="Honkanen S."/>
            <person name="Jones V.A."/>
            <person name="Morieri G."/>
            <person name="Champion C."/>
            <person name="Hetherington A.J."/>
            <person name="Kelly S."/>
            <person name="Saint-Marcoux D."/>
            <person name="Proust H."/>
            <person name="Prescott H."/>
            <person name="Dolan L."/>
        </authorList>
    </citation>
    <scope>NUCLEOTIDE SEQUENCE [LARGE SCALE GENOMIC DNA]</scope>
    <source>
        <tissue evidence="3">Whole gametophyte</tissue>
    </source>
</reference>
<dbReference type="InterPro" id="IPR001810">
    <property type="entry name" value="F-box_dom"/>
</dbReference>
<gene>
    <name evidence="3" type="ORF">AXG93_2458s1010</name>
</gene>
<dbReference type="AlphaFoldDB" id="A0A176VFZ1"/>
<dbReference type="PANTHER" id="PTHR31348:SF4">
    <property type="entry name" value="PHYTOCHROME A-ASSOCIATED F-BOX PROTEIN"/>
    <property type="match status" value="1"/>
</dbReference>
<dbReference type="SUPFAM" id="SSF81383">
    <property type="entry name" value="F-box domain"/>
    <property type="match status" value="1"/>
</dbReference>
<dbReference type="Pfam" id="PF12937">
    <property type="entry name" value="F-box-like"/>
    <property type="match status" value="1"/>
</dbReference>
<evidence type="ECO:0000313" key="3">
    <source>
        <dbReference type="EMBL" id="OAE19780.1"/>
    </source>
</evidence>
<accession>A0A176VFZ1</accession>
<evidence type="ECO:0000313" key="4">
    <source>
        <dbReference type="Proteomes" id="UP000077202"/>
    </source>
</evidence>
<dbReference type="Proteomes" id="UP000077202">
    <property type="component" value="Unassembled WGS sequence"/>
</dbReference>
<feature type="domain" description="F-box" evidence="2">
    <location>
        <begin position="216"/>
        <end position="257"/>
    </location>
</feature>
<keyword evidence="4" id="KW-1185">Reference proteome</keyword>
<dbReference type="Gene3D" id="1.20.1280.50">
    <property type="match status" value="1"/>
</dbReference>
<comment type="caution">
    <text evidence="3">The sequence shown here is derived from an EMBL/GenBank/DDBJ whole genome shotgun (WGS) entry which is preliminary data.</text>
</comment>
<protein>
    <recommendedName>
        <fullName evidence="2">F-box domain-containing protein</fullName>
    </recommendedName>
</protein>
<dbReference type="InterPro" id="IPR040267">
    <property type="entry name" value="EID1-like"/>
</dbReference>
<sequence>MHAKCKDALGARCACSCAPEAEDEGKLGTAAAAPGRDLSAWRSWSGGEGKGGKDELGRRNGSQDFCEALLWPPFLQKLEILDSAIVTGARSAAAAAGLWPTGSSDTLAAFVRARANGWCPRAFPRPSAGIVVSAEALFLSSPGADRHPLAPFGLALLGLGFSQHSDFRALFYSVSLVRCARRLRRAASYAEASFDSGHLDCLGEDSSTNFKFVSEDIIVNIFSRLEGDPRHLARLACVCQRFLSVVRDVCWKRHCVRYVPDLLPSPRVHFDAMAPPPGGWDGLMKLLVCCPGLKHSGVLLDCWDFGLDRELGSSAEYNPHRKIRRKSKRRATRCQGQASGEVNCPADRVPSCRSDLHGSVNSAQQKVELPEALAEDSRKAVAEERCQSEKGCGSNCQSPSEYIRPVTIKEADDGTVSTIKQKYTSDEGCALVLDIGPANSRKRKELSEVIKEENAAIREQPAFIGEGDSECKPLEMHLASGVRNLSREQGTKLLASRFRADCLYICDWPGCEHPGEKRKYYIFRGIFKNFRASHVWRNLKDMKSKPIDVPCAFCSTSYSWDMMTAFCLRRSFEYHDDGEPVVRAYVCENGHVSGAWTDRPVQVL</sequence>
<dbReference type="EMBL" id="LVLJ01003785">
    <property type="protein sequence ID" value="OAE19780.1"/>
    <property type="molecule type" value="Genomic_DNA"/>
</dbReference>
<dbReference type="InterPro" id="IPR036047">
    <property type="entry name" value="F-box-like_dom_sf"/>
</dbReference>
<dbReference type="PANTHER" id="PTHR31348">
    <property type="entry name" value="EID1-LIKE F-BOX PROTEIN 2-RELATED"/>
    <property type="match status" value="1"/>
</dbReference>
<proteinExistence type="predicted"/>
<evidence type="ECO:0000259" key="2">
    <source>
        <dbReference type="Pfam" id="PF12937"/>
    </source>
</evidence>